<dbReference type="AlphaFoldDB" id="A0A5M3XW60"/>
<sequence>MSLSWFVKSRGRRATDDYDWKPIGDARLSPADVFEEGFDGIRLQRLVNDEKPGLLLMNKDGRTILVVTGLIPPGNPTEFAGRQIRAMLLGVGGPDDLTALVAVAARALRGTLEADLPVAYPPISAGGFTVDSAAWEAYVRDAAVRLTGGTVTADAQRLDPDEMEFRRKVADDLIGSHAENGIARMRDRIIVLRTTLLDSTQIFHLNVWRCLSDAIERTQYPKGSSDASFTDVLQKNVVGAASTAVRTLNGLRRTIFIVGVSLVVGAAVPYTLQSTPTPKPQPEPSGSPAPEGFRAFVETSNPKSVKPGRLATSTWLVINADAAKWLDVELVEGTRGGDECAWRLPQTMSAHIRPGGTHVFTIGVSGTVNRMCTRAWNVVEKDKGTLKGLQKSGAEVNQININVRVAN</sequence>
<evidence type="ECO:0000313" key="2">
    <source>
        <dbReference type="EMBL" id="GES25377.1"/>
    </source>
</evidence>
<proteinExistence type="predicted"/>
<accession>A0A5M3XW60</accession>
<dbReference type="EMBL" id="BLAF01000066">
    <property type="protein sequence ID" value="GES25377.1"/>
    <property type="molecule type" value="Genomic_DNA"/>
</dbReference>
<reference evidence="2 3" key="1">
    <citation type="submission" date="2019-10" db="EMBL/GenBank/DDBJ databases">
        <title>Whole genome shotgun sequence of Acrocarpospora pleiomorpha NBRC 16267.</title>
        <authorList>
            <person name="Ichikawa N."/>
            <person name="Kimura A."/>
            <person name="Kitahashi Y."/>
            <person name="Komaki H."/>
            <person name="Oguchi A."/>
        </authorList>
    </citation>
    <scope>NUCLEOTIDE SEQUENCE [LARGE SCALE GENOMIC DNA]</scope>
    <source>
        <strain evidence="2 3">NBRC 16267</strain>
    </source>
</reference>
<evidence type="ECO:0000256" key="1">
    <source>
        <dbReference type="SAM" id="MobiDB-lite"/>
    </source>
</evidence>
<comment type="caution">
    <text evidence="2">The sequence shown here is derived from an EMBL/GenBank/DDBJ whole genome shotgun (WGS) entry which is preliminary data.</text>
</comment>
<organism evidence="2 3">
    <name type="scientific">Acrocarpospora pleiomorpha</name>
    <dbReference type="NCBI Taxonomy" id="90975"/>
    <lineage>
        <taxon>Bacteria</taxon>
        <taxon>Bacillati</taxon>
        <taxon>Actinomycetota</taxon>
        <taxon>Actinomycetes</taxon>
        <taxon>Streptosporangiales</taxon>
        <taxon>Streptosporangiaceae</taxon>
        <taxon>Acrocarpospora</taxon>
    </lineage>
</organism>
<keyword evidence="3" id="KW-1185">Reference proteome</keyword>
<evidence type="ECO:0000313" key="3">
    <source>
        <dbReference type="Proteomes" id="UP000377595"/>
    </source>
</evidence>
<feature type="compositionally biased region" description="Pro residues" evidence="1">
    <location>
        <begin position="277"/>
        <end position="287"/>
    </location>
</feature>
<protein>
    <submittedName>
        <fullName evidence="2">Uncharacterized protein</fullName>
    </submittedName>
</protein>
<name>A0A5M3XW60_9ACTN</name>
<dbReference type="Proteomes" id="UP000377595">
    <property type="component" value="Unassembled WGS sequence"/>
</dbReference>
<gene>
    <name evidence="2" type="ORF">Aple_082760</name>
</gene>
<feature type="region of interest" description="Disordered" evidence="1">
    <location>
        <begin position="273"/>
        <end position="294"/>
    </location>
</feature>